<dbReference type="InterPro" id="IPR001611">
    <property type="entry name" value="Leu-rich_rpt"/>
</dbReference>
<gene>
    <name evidence="3" type="ORF">CARUB_v10012377mg</name>
</gene>
<dbReference type="GO" id="GO:0019005">
    <property type="term" value="C:SCF ubiquitin ligase complex"/>
    <property type="evidence" value="ECO:0007669"/>
    <property type="project" value="TreeGrafter"/>
</dbReference>
<dbReference type="InterPro" id="IPR032675">
    <property type="entry name" value="LRR_dom_sf"/>
</dbReference>
<dbReference type="PANTHER" id="PTHR13318:SF92">
    <property type="entry name" value="F-BOX_LRR-REPEAT PROTEIN 8-RELATED"/>
    <property type="match status" value="1"/>
</dbReference>
<dbReference type="AlphaFoldDB" id="R0IQ49"/>
<feature type="domain" description="F-box/LRR-repeat protein 15-like leucin rich repeat" evidence="2">
    <location>
        <begin position="271"/>
        <end position="426"/>
    </location>
</feature>
<dbReference type="SMART" id="SM00367">
    <property type="entry name" value="LRR_CC"/>
    <property type="match status" value="6"/>
</dbReference>
<evidence type="ECO:0000259" key="2">
    <source>
        <dbReference type="Pfam" id="PF25372"/>
    </source>
</evidence>
<dbReference type="InterPro" id="IPR036047">
    <property type="entry name" value="F-box-like_dom_sf"/>
</dbReference>
<evidence type="ECO:0000313" key="4">
    <source>
        <dbReference type="Proteomes" id="UP000029121"/>
    </source>
</evidence>
<dbReference type="SUPFAM" id="SSF81383">
    <property type="entry name" value="F-box domain"/>
    <property type="match status" value="1"/>
</dbReference>
<dbReference type="GO" id="GO:0005737">
    <property type="term" value="C:cytoplasm"/>
    <property type="evidence" value="ECO:0007669"/>
    <property type="project" value="UniProtKB-ARBA"/>
</dbReference>
<dbReference type="FunFam" id="3.80.10.10:FF:000449">
    <property type="entry name" value="F-box protein SKIP2"/>
    <property type="match status" value="1"/>
</dbReference>
<dbReference type="PANTHER" id="PTHR13318">
    <property type="entry name" value="PARTNER OF PAIRED, ISOFORM B-RELATED"/>
    <property type="match status" value="1"/>
</dbReference>
<dbReference type="eggNOG" id="KOG1947">
    <property type="taxonomic scope" value="Eukaryota"/>
</dbReference>
<dbReference type="Pfam" id="PF00646">
    <property type="entry name" value="F-box"/>
    <property type="match status" value="1"/>
</dbReference>
<accession>R0IQ49</accession>
<feature type="domain" description="F-box" evidence="1">
    <location>
        <begin position="41"/>
        <end position="71"/>
    </location>
</feature>
<dbReference type="Pfam" id="PF13516">
    <property type="entry name" value="LRR_6"/>
    <property type="match status" value="1"/>
</dbReference>
<dbReference type="InterPro" id="IPR057207">
    <property type="entry name" value="FBXL15_LRR"/>
</dbReference>
<dbReference type="KEGG" id="crb:17898157"/>
<dbReference type="SUPFAM" id="SSF52047">
    <property type="entry name" value="RNI-like"/>
    <property type="match status" value="1"/>
</dbReference>
<organism evidence="3 4">
    <name type="scientific">Capsella rubella</name>
    <dbReference type="NCBI Taxonomy" id="81985"/>
    <lineage>
        <taxon>Eukaryota</taxon>
        <taxon>Viridiplantae</taxon>
        <taxon>Streptophyta</taxon>
        <taxon>Embryophyta</taxon>
        <taxon>Tracheophyta</taxon>
        <taxon>Spermatophyta</taxon>
        <taxon>Magnoliopsida</taxon>
        <taxon>eudicotyledons</taxon>
        <taxon>Gunneridae</taxon>
        <taxon>Pentapetalae</taxon>
        <taxon>rosids</taxon>
        <taxon>malvids</taxon>
        <taxon>Brassicales</taxon>
        <taxon>Brassicaceae</taxon>
        <taxon>Camelineae</taxon>
        <taxon>Capsella</taxon>
    </lineage>
</organism>
<dbReference type="CDD" id="cd22159">
    <property type="entry name" value="F-box_AtTIR1-like"/>
    <property type="match status" value="1"/>
</dbReference>
<dbReference type="Gene3D" id="3.80.10.10">
    <property type="entry name" value="Ribonuclease Inhibitor"/>
    <property type="match status" value="1"/>
</dbReference>
<dbReference type="Proteomes" id="UP000029121">
    <property type="component" value="Unassembled WGS sequence"/>
</dbReference>
<dbReference type="Pfam" id="PF25372">
    <property type="entry name" value="DUF7885"/>
    <property type="match status" value="1"/>
</dbReference>
<name>R0IQ49_9BRAS</name>
<sequence length="521" mass="56941">MGQSTSAAGNSIFNHRKTKSFSLKFPIQPIESEVSQPDYTSCLPDECLALVFQFLNTGNRKRCALVCRRWMIVEGQNRYRLSLHARSDLITSVPSLFSRFDSVTKLSLKCDRRSVSIGDEALAKISLRCPNLKRLKLRACRELTDSGMAAFAENCKELKIFSCGSCDFGAKGVKAVLDHCSKLEELSIKRLRGFTDVAPELVGPGVAASSLKSICLKELYNGQCFGPVIVGAKNLRSLKLFRCSGDWDMLLQDMAVKDHGIVEIHLERMQVSDVALTAVSNCSSLEILHLVKTPECTNFGLATIAEKCRHLRKLHIDGWKANLIGDEGLLAVAKFCSQLQELVLIGVNPTTLSLGMLAAKCQNLERLALCGCDTFGDPELSCIAAKCPALRKLCIKNCPISDVGIENLANGCPGLTKVKIKKCKGVMGGCADWLRTVRPMLSVNADTVEPEHQEEEASNDAVGGDLQENRIEFPHLNSQIMAPSIASSSSRSRSGYFKSGIGLFSGISLVACTSRQRRESR</sequence>
<keyword evidence="4" id="KW-1185">Reference proteome</keyword>
<dbReference type="STRING" id="81985.R0IQ49"/>
<dbReference type="InterPro" id="IPR006553">
    <property type="entry name" value="Leu-rich_rpt_Cys-con_subtyp"/>
</dbReference>
<evidence type="ECO:0000259" key="1">
    <source>
        <dbReference type="Pfam" id="PF00646"/>
    </source>
</evidence>
<dbReference type="InterPro" id="IPR001810">
    <property type="entry name" value="F-box_dom"/>
</dbReference>
<protein>
    <submittedName>
        <fullName evidence="3">Uncharacterized protein</fullName>
    </submittedName>
</protein>
<dbReference type="Gene3D" id="1.20.1280.50">
    <property type="match status" value="1"/>
</dbReference>
<dbReference type="FunFam" id="1.20.1280.50:FF:000005">
    <property type="entry name" value="F-box/LRR-repeat protein 3 isoform X1"/>
    <property type="match status" value="1"/>
</dbReference>
<dbReference type="EMBL" id="KB870805">
    <property type="protein sequence ID" value="EOA39333.1"/>
    <property type="molecule type" value="Genomic_DNA"/>
</dbReference>
<evidence type="ECO:0000313" key="3">
    <source>
        <dbReference type="EMBL" id="EOA39333.1"/>
    </source>
</evidence>
<proteinExistence type="predicted"/>
<dbReference type="OrthoDB" id="423607at2759"/>
<dbReference type="GO" id="GO:0031146">
    <property type="term" value="P:SCF-dependent proteasomal ubiquitin-dependent protein catabolic process"/>
    <property type="evidence" value="ECO:0007669"/>
    <property type="project" value="TreeGrafter"/>
</dbReference>
<reference evidence="4" key="1">
    <citation type="journal article" date="2013" name="Nat. Genet.">
        <title>The Capsella rubella genome and the genomic consequences of rapid mating system evolution.</title>
        <authorList>
            <person name="Slotte T."/>
            <person name="Hazzouri K.M."/>
            <person name="Agren J.A."/>
            <person name="Koenig D."/>
            <person name="Maumus F."/>
            <person name="Guo Y.L."/>
            <person name="Steige K."/>
            <person name="Platts A.E."/>
            <person name="Escobar J.S."/>
            <person name="Newman L.K."/>
            <person name="Wang W."/>
            <person name="Mandakova T."/>
            <person name="Vello E."/>
            <person name="Smith L.M."/>
            <person name="Henz S.R."/>
            <person name="Steffen J."/>
            <person name="Takuno S."/>
            <person name="Brandvain Y."/>
            <person name="Coop G."/>
            <person name="Andolfatto P."/>
            <person name="Hu T.T."/>
            <person name="Blanchette M."/>
            <person name="Clark R.M."/>
            <person name="Quesneville H."/>
            <person name="Nordborg M."/>
            <person name="Gaut B.S."/>
            <person name="Lysak M.A."/>
            <person name="Jenkins J."/>
            <person name="Grimwood J."/>
            <person name="Chapman J."/>
            <person name="Prochnik S."/>
            <person name="Shu S."/>
            <person name="Rokhsar D."/>
            <person name="Schmutz J."/>
            <person name="Weigel D."/>
            <person name="Wright S.I."/>
        </authorList>
    </citation>
    <scope>NUCLEOTIDE SEQUENCE [LARGE SCALE GENOMIC DNA]</scope>
    <source>
        <strain evidence="4">cv. Monte Gargano</strain>
    </source>
</reference>